<evidence type="ECO:0000313" key="2">
    <source>
        <dbReference type="EMBL" id="KAK7955708.1"/>
    </source>
</evidence>
<proteinExistence type="predicted"/>
<organism evidence="2 3">
    <name type="scientific">Apiospora aurea</name>
    <dbReference type="NCBI Taxonomy" id="335848"/>
    <lineage>
        <taxon>Eukaryota</taxon>
        <taxon>Fungi</taxon>
        <taxon>Dikarya</taxon>
        <taxon>Ascomycota</taxon>
        <taxon>Pezizomycotina</taxon>
        <taxon>Sordariomycetes</taxon>
        <taxon>Xylariomycetidae</taxon>
        <taxon>Amphisphaeriales</taxon>
        <taxon>Apiosporaceae</taxon>
        <taxon>Apiospora</taxon>
    </lineage>
</organism>
<feature type="region of interest" description="Disordered" evidence="1">
    <location>
        <begin position="74"/>
        <end position="97"/>
    </location>
</feature>
<dbReference type="Proteomes" id="UP001391051">
    <property type="component" value="Unassembled WGS sequence"/>
</dbReference>
<sequence>MPHPCSCPVCKCPNQAQENEPHSSDLCLVCENARLWGKTAPTYQGCLCVCKCKLERAPGALQCHDCLDENAKNRRRHRLHGKPTKKRARAGRRPEPDIEVSYLKRGHLI</sequence>
<name>A0ABR1QGE8_9PEZI</name>
<feature type="compositionally biased region" description="Basic residues" evidence="1">
    <location>
        <begin position="74"/>
        <end position="91"/>
    </location>
</feature>
<dbReference type="EMBL" id="JAQQWE010000004">
    <property type="protein sequence ID" value="KAK7955708.1"/>
    <property type="molecule type" value="Genomic_DNA"/>
</dbReference>
<evidence type="ECO:0000256" key="1">
    <source>
        <dbReference type="SAM" id="MobiDB-lite"/>
    </source>
</evidence>
<dbReference type="RefSeq" id="XP_066701014.1">
    <property type="nucleotide sequence ID" value="XM_066841152.1"/>
</dbReference>
<protein>
    <submittedName>
        <fullName evidence="2">Uncharacterized protein</fullName>
    </submittedName>
</protein>
<accession>A0ABR1QGE8</accession>
<comment type="caution">
    <text evidence="2">The sequence shown here is derived from an EMBL/GenBank/DDBJ whole genome shotgun (WGS) entry which is preliminary data.</text>
</comment>
<gene>
    <name evidence="2" type="ORF">PG986_004930</name>
</gene>
<keyword evidence="3" id="KW-1185">Reference proteome</keyword>
<reference evidence="2 3" key="1">
    <citation type="submission" date="2023-01" db="EMBL/GenBank/DDBJ databases">
        <title>Analysis of 21 Apiospora genomes using comparative genomics revels a genus with tremendous synthesis potential of carbohydrate active enzymes and secondary metabolites.</title>
        <authorList>
            <person name="Sorensen T."/>
        </authorList>
    </citation>
    <scope>NUCLEOTIDE SEQUENCE [LARGE SCALE GENOMIC DNA]</scope>
    <source>
        <strain evidence="2 3">CBS 24483</strain>
    </source>
</reference>
<dbReference type="GeneID" id="92074214"/>
<evidence type="ECO:0000313" key="3">
    <source>
        <dbReference type="Proteomes" id="UP001391051"/>
    </source>
</evidence>